<reference evidence="3 4" key="1">
    <citation type="submission" date="2017-10" db="EMBL/GenBank/DDBJ databases">
        <authorList>
            <person name="Regsiter A."/>
            <person name="William W."/>
        </authorList>
    </citation>
    <scope>NUCLEOTIDE SEQUENCE [LARGE SCALE GENOMIC DNA]</scope>
    <source>
        <strain evidence="1 4">CFBP6984</strain>
        <strain evidence="2 3">CFBP7430</strain>
    </source>
</reference>
<dbReference type="Proteomes" id="UP000234181">
    <property type="component" value="Unassembled WGS sequence"/>
</dbReference>
<evidence type="ECO:0000313" key="4">
    <source>
        <dbReference type="Proteomes" id="UP000234181"/>
    </source>
</evidence>
<comment type="caution">
    <text evidence="2">The sequence shown here is derived from an EMBL/GenBank/DDBJ whole genome shotgun (WGS) entry which is preliminary data.</text>
</comment>
<organism evidence="2 3">
    <name type="scientific">Xanthomonas campestris pv. phaseoli</name>
    <dbReference type="NCBI Taxonomy" id="317013"/>
    <lineage>
        <taxon>Bacteria</taxon>
        <taxon>Pseudomonadati</taxon>
        <taxon>Pseudomonadota</taxon>
        <taxon>Gammaproteobacteria</taxon>
        <taxon>Lysobacterales</taxon>
        <taxon>Lysobacteraceae</taxon>
        <taxon>Xanthomonas</taxon>
    </lineage>
</organism>
<dbReference type="GeneID" id="93991861"/>
<protein>
    <submittedName>
        <fullName evidence="2">Uncharacterized protein</fullName>
    </submittedName>
</protein>
<dbReference type="EMBL" id="OCYT01000039">
    <property type="protein sequence ID" value="SON77426.1"/>
    <property type="molecule type" value="Genomic_DNA"/>
</dbReference>
<dbReference type="Proteomes" id="UP000234166">
    <property type="component" value="Unassembled WGS sequence"/>
</dbReference>
<name>A0AB38DWC7_XANCH</name>
<keyword evidence="4" id="KW-1185">Reference proteome</keyword>
<dbReference type="EMBL" id="OCYS01000037">
    <property type="protein sequence ID" value="SON83051.1"/>
    <property type="molecule type" value="Genomic_DNA"/>
</dbReference>
<accession>A0AB38DWC7</accession>
<sequence length="96" mass="10246">MPRFFVCDVSYQSVLAPGAVPGKRFKMRHIEGLLQETAMHLRRPDQAAGAGCLMTLRAIATSSIDALGSRVTAFDAHGNVEKPGGYVALSTPDSLD</sequence>
<dbReference type="AlphaFoldDB" id="A0AB38DWC7"/>
<evidence type="ECO:0000313" key="2">
    <source>
        <dbReference type="EMBL" id="SON83051.1"/>
    </source>
</evidence>
<dbReference type="RefSeq" id="WP_236493578.1">
    <property type="nucleotide sequence ID" value="NZ_CP012057.1"/>
</dbReference>
<proteinExistence type="predicted"/>
<evidence type="ECO:0000313" key="1">
    <source>
        <dbReference type="EMBL" id="SON77426.1"/>
    </source>
</evidence>
<gene>
    <name evidence="1" type="ORF">XAP6984_1330086</name>
    <name evidence="2" type="ORF">XAP7430_1310086</name>
</gene>
<evidence type="ECO:0000313" key="3">
    <source>
        <dbReference type="Proteomes" id="UP000234166"/>
    </source>
</evidence>